<dbReference type="Proteomes" id="UP001604336">
    <property type="component" value="Unassembled WGS sequence"/>
</dbReference>
<keyword evidence="3" id="KW-1185">Reference proteome</keyword>
<organism evidence="2 3">
    <name type="scientific">Abeliophyllum distichum</name>
    <dbReference type="NCBI Taxonomy" id="126358"/>
    <lineage>
        <taxon>Eukaryota</taxon>
        <taxon>Viridiplantae</taxon>
        <taxon>Streptophyta</taxon>
        <taxon>Embryophyta</taxon>
        <taxon>Tracheophyta</taxon>
        <taxon>Spermatophyta</taxon>
        <taxon>Magnoliopsida</taxon>
        <taxon>eudicotyledons</taxon>
        <taxon>Gunneridae</taxon>
        <taxon>Pentapetalae</taxon>
        <taxon>asterids</taxon>
        <taxon>lamiids</taxon>
        <taxon>Lamiales</taxon>
        <taxon>Oleaceae</taxon>
        <taxon>Forsythieae</taxon>
        <taxon>Abeliophyllum</taxon>
    </lineage>
</organism>
<name>A0ABD1QFL6_9LAMI</name>
<dbReference type="InterPro" id="IPR005162">
    <property type="entry name" value="Retrotrans_gag_dom"/>
</dbReference>
<gene>
    <name evidence="2" type="ORF">Adt_35744</name>
</gene>
<evidence type="ECO:0000313" key="3">
    <source>
        <dbReference type="Proteomes" id="UP001604336"/>
    </source>
</evidence>
<dbReference type="Pfam" id="PF03732">
    <property type="entry name" value="Retrotrans_gag"/>
    <property type="match status" value="1"/>
</dbReference>
<proteinExistence type="predicted"/>
<dbReference type="EMBL" id="JBFOLK010000011">
    <property type="protein sequence ID" value="KAL2475008.1"/>
    <property type="molecule type" value="Genomic_DNA"/>
</dbReference>
<accession>A0ABD1QFL6</accession>
<evidence type="ECO:0000313" key="2">
    <source>
        <dbReference type="EMBL" id="KAL2475008.1"/>
    </source>
</evidence>
<sequence length="181" mass="20804">MSIAKTVSNLAEQFQMLVEENRPNVAIAKGVEPKLRIFLYSYDDEGDGPTRSFEEDDEDKDISFSHEIRNTSISRGFVRPKQEENTKQGNLMYHLADYKTEMELKNASPLLKCMDFHMTLTGVAKRWYLKLKPGSIQSWPQLKIAFMSVFVGHTLGEAPRTKLNDIRQGLSESVKSYFNKF</sequence>
<feature type="domain" description="Retrotransposon gag" evidence="1">
    <location>
        <begin position="116"/>
        <end position="181"/>
    </location>
</feature>
<protein>
    <recommendedName>
        <fullName evidence="1">Retrotransposon gag domain-containing protein</fullName>
    </recommendedName>
</protein>
<dbReference type="AlphaFoldDB" id="A0ABD1QFL6"/>
<reference evidence="3" key="1">
    <citation type="submission" date="2024-07" db="EMBL/GenBank/DDBJ databases">
        <title>Two chromosome-level genome assemblies of Korean endemic species Abeliophyllum distichum and Forsythia ovata (Oleaceae).</title>
        <authorList>
            <person name="Jang H."/>
        </authorList>
    </citation>
    <scope>NUCLEOTIDE SEQUENCE [LARGE SCALE GENOMIC DNA]</scope>
</reference>
<dbReference type="PANTHER" id="PTHR33223">
    <property type="entry name" value="CCHC-TYPE DOMAIN-CONTAINING PROTEIN"/>
    <property type="match status" value="1"/>
</dbReference>
<comment type="caution">
    <text evidence="2">The sequence shown here is derived from an EMBL/GenBank/DDBJ whole genome shotgun (WGS) entry which is preliminary data.</text>
</comment>
<evidence type="ECO:0000259" key="1">
    <source>
        <dbReference type="Pfam" id="PF03732"/>
    </source>
</evidence>
<dbReference type="PANTHER" id="PTHR33223:SF10">
    <property type="entry name" value="AMINOTRANSFERASE-LIKE PLANT MOBILE DOMAIN-CONTAINING PROTEIN"/>
    <property type="match status" value="1"/>
</dbReference>